<sequence length="155" mass="16456">MWEDLVLADLTTLQEEASRLSQQLNKLNTSRGELAQRILALKDTVRDQEAKISALKGALQAFRVLSAMSGAAGVANEPSAVNPSPAPTATTEGSEEAARASLASIHAKPPIGHVRPKALADKVTVAKPTSGKRKCAPAEDENKTRPPLRTRRSGK</sequence>
<feature type="compositionally biased region" description="Polar residues" evidence="1">
    <location>
        <begin position="79"/>
        <end position="92"/>
    </location>
</feature>
<protein>
    <submittedName>
        <fullName evidence="2">Uncharacterized protein</fullName>
    </submittedName>
</protein>
<name>A0AAD7D7F0_MYCRO</name>
<reference evidence="2" key="1">
    <citation type="submission" date="2023-03" db="EMBL/GenBank/DDBJ databases">
        <title>Massive genome expansion in bonnet fungi (Mycena s.s.) driven by repeated elements and novel gene families across ecological guilds.</title>
        <authorList>
            <consortium name="Lawrence Berkeley National Laboratory"/>
            <person name="Harder C.B."/>
            <person name="Miyauchi S."/>
            <person name="Viragh M."/>
            <person name="Kuo A."/>
            <person name="Thoen E."/>
            <person name="Andreopoulos B."/>
            <person name="Lu D."/>
            <person name="Skrede I."/>
            <person name="Drula E."/>
            <person name="Henrissat B."/>
            <person name="Morin E."/>
            <person name="Kohler A."/>
            <person name="Barry K."/>
            <person name="LaButti K."/>
            <person name="Morin E."/>
            <person name="Salamov A."/>
            <person name="Lipzen A."/>
            <person name="Mereny Z."/>
            <person name="Hegedus B."/>
            <person name="Baldrian P."/>
            <person name="Stursova M."/>
            <person name="Weitz H."/>
            <person name="Taylor A."/>
            <person name="Grigoriev I.V."/>
            <person name="Nagy L.G."/>
            <person name="Martin F."/>
            <person name="Kauserud H."/>
        </authorList>
    </citation>
    <scope>NUCLEOTIDE SEQUENCE</scope>
    <source>
        <strain evidence="2">CBHHK067</strain>
    </source>
</reference>
<dbReference type="AlphaFoldDB" id="A0AAD7D7F0"/>
<keyword evidence="3" id="KW-1185">Reference proteome</keyword>
<dbReference type="EMBL" id="JARKIE010000110">
    <property type="protein sequence ID" value="KAJ7683193.1"/>
    <property type="molecule type" value="Genomic_DNA"/>
</dbReference>
<evidence type="ECO:0000313" key="3">
    <source>
        <dbReference type="Proteomes" id="UP001221757"/>
    </source>
</evidence>
<accession>A0AAD7D7F0</accession>
<proteinExistence type="predicted"/>
<feature type="compositionally biased region" description="Basic residues" evidence="1">
    <location>
        <begin position="146"/>
        <end position="155"/>
    </location>
</feature>
<comment type="caution">
    <text evidence="2">The sequence shown here is derived from an EMBL/GenBank/DDBJ whole genome shotgun (WGS) entry which is preliminary data.</text>
</comment>
<evidence type="ECO:0000313" key="2">
    <source>
        <dbReference type="EMBL" id="KAJ7683193.1"/>
    </source>
</evidence>
<evidence type="ECO:0000256" key="1">
    <source>
        <dbReference type="SAM" id="MobiDB-lite"/>
    </source>
</evidence>
<dbReference type="Proteomes" id="UP001221757">
    <property type="component" value="Unassembled WGS sequence"/>
</dbReference>
<gene>
    <name evidence="2" type="ORF">B0H17DRAFT_1205257</name>
</gene>
<organism evidence="2 3">
    <name type="scientific">Mycena rosella</name>
    <name type="common">Pink bonnet</name>
    <name type="synonym">Agaricus rosellus</name>
    <dbReference type="NCBI Taxonomy" id="1033263"/>
    <lineage>
        <taxon>Eukaryota</taxon>
        <taxon>Fungi</taxon>
        <taxon>Dikarya</taxon>
        <taxon>Basidiomycota</taxon>
        <taxon>Agaricomycotina</taxon>
        <taxon>Agaricomycetes</taxon>
        <taxon>Agaricomycetidae</taxon>
        <taxon>Agaricales</taxon>
        <taxon>Marasmiineae</taxon>
        <taxon>Mycenaceae</taxon>
        <taxon>Mycena</taxon>
    </lineage>
</organism>
<feature type="region of interest" description="Disordered" evidence="1">
    <location>
        <begin position="72"/>
        <end position="155"/>
    </location>
</feature>